<feature type="region of interest" description="Disordered" evidence="2">
    <location>
        <begin position="93"/>
        <end position="112"/>
    </location>
</feature>
<evidence type="ECO:0000313" key="3">
    <source>
        <dbReference type="EMBL" id="KKQ88271.1"/>
    </source>
</evidence>
<dbReference type="Proteomes" id="UP000034893">
    <property type="component" value="Unassembled WGS sequence"/>
</dbReference>
<dbReference type="InterPro" id="IPR011990">
    <property type="entry name" value="TPR-like_helical_dom_sf"/>
</dbReference>
<organism evidence="3 4">
    <name type="scientific">Candidatus Curtissbacteria bacterium GW2011_GWC2_38_9</name>
    <dbReference type="NCBI Taxonomy" id="1618414"/>
    <lineage>
        <taxon>Bacteria</taxon>
        <taxon>Candidatus Curtissiibacteriota</taxon>
    </lineage>
</organism>
<gene>
    <name evidence="3" type="ORF">UT12_C0024G0002</name>
</gene>
<dbReference type="InterPro" id="IPR019734">
    <property type="entry name" value="TPR_rpt"/>
</dbReference>
<proteinExistence type="predicted"/>
<protein>
    <submittedName>
        <fullName evidence="3">Uncharacterized protein</fullName>
    </submittedName>
</protein>
<feature type="repeat" description="TPR" evidence="1">
    <location>
        <begin position="48"/>
        <end position="81"/>
    </location>
</feature>
<accession>A0A0G0PG54</accession>
<evidence type="ECO:0000256" key="1">
    <source>
        <dbReference type="PROSITE-ProRule" id="PRU00339"/>
    </source>
</evidence>
<dbReference type="AlphaFoldDB" id="A0A0G0PG54"/>
<name>A0A0G0PG54_9BACT</name>
<evidence type="ECO:0000256" key="2">
    <source>
        <dbReference type="SAM" id="MobiDB-lite"/>
    </source>
</evidence>
<dbReference type="EMBL" id="LBVP01000024">
    <property type="protein sequence ID" value="KKQ88271.1"/>
    <property type="molecule type" value="Genomic_DNA"/>
</dbReference>
<dbReference type="PROSITE" id="PS50005">
    <property type="entry name" value="TPR"/>
    <property type="match status" value="1"/>
</dbReference>
<dbReference type="Gene3D" id="1.25.40.10">
    <property type="entry name" value="Tetratricopeptide repeat domain"/>
    <property type="match status" value="1"/>
</dbReference>
<comment type="caution">
    <text evidence="3">The sequence shown here is derived from an EMBL/GenBank/DDBJ whole genome shotgun (WGS) entry which is preliminary data.</text>
</comment>
<sequence length="233" mass="25953">MPNIIADWQNIASKDGLSQLAIKTALCGQWDDAVKINKKILKIDTTDINALNRLGHAYTSLGQKTKAKKIYKQILGIDPYNIIARKNMEKVARQNGQPNGGNGNSQKETNNPSAVFLYEPGKTKIINLLNLAPPAVLCSLNCGDKILFNPKKHAISITTSDEVYLGALPDDLAHKLLTFIAGGNKYEAYIKSVGSKILTIFIREIFRSEKFLNQPSFKDKRNPYLQEKEHAWA</sequence>
<dbReference type="SUPFAM" id="SSF48452">
    <property type="entry name" value="TPR-like"/>
    <property type="match status" value="1"/>
</dbReference>
<reference evidence="3 4" key="1">
    <citation type="journal article" date="2015" name="Nature">
        <title>rRNA introns, odd ribosomes, and small enigmatic genomes across a large radiation of phyla.</title>
        <authorList>
            <person name="Brown C.T."/>
            <person name="Hug L.A."/>
            <person name="Thomas B.C."/>
            <person name="Sharon I."/>
            <person name="Castelle C.J."/>
            <person name="Singh A."/>
            <person name="Wilkins M.J."/>
            <person name="Williams K.H."/>
            <person name="Banfield J.F."/>
        </authorList>
    </citation>
    <scope>NUCLEOTIDE SEQUENCE [LARGE SCALE GENOMIC DNA]</scope>
</reference>
<dbReference type="SMART" id="SM00028">
    <property type="entry name" value="TPR"/>
    <property type="match status" value="1"/>
</dbReference>
<dbReference type="Pfam" id="PF13181">
    <property type="entry name" value="TPR_8"/>
    <property type="match status" value="1"/>
</dbReference>
<evidence type="ECO:0000313" key="4">
    <source>
        <dbReference type="Proteomes" id="UP000034893"/>
    </source>
</evidence>
<keyword evidence="1" id="KW-0802">TPR repeat</keyword>